<gene>
    <name evidence="2" type="ORF">B1B_16199</name>
</gene>
<organism evidence="2">
    <name type="scientific">mine drainage metagenome</name>
    <dbReference type="NCBI Taxonomy" id="410659"/>
    <lineage>
        <taxon>unclassified sequences</taxon>
        <taxon>metagenomes</taxon>
        <taxon>ecological metagenomes</taxon>
    </lineage>
</organism>
<reference evidence="2" key="2">
    <citation type="journal article" date="2014" name="ISME J.">
        <title>Microbial stratification in low pH oxic and suboxic macroscopic growths along an acid mine drainage.</title>
        <authorList>
            <person name="Mendez-Garcia C."/>
            <person name="Mesa V."/>
            <person name="Sprenger R.R."/>
            <person name="Richter M."/>
            <person name="Diez M.S."/>
            <person name="Solano J."/>
            <person name="Bargiela R."/>
            <person name="Golyshina O.V."/>
            <person name="Manteca A."/>
            <person name="Ramos J.L."/>
            <person name="Gallego J.R."/>
            <person name="Llorente I."/>
            <person name="Martins Dos Santos V.A."/>
            <person name="Jensen O.N."/>
            <person name="Pelaez A.I."/>
            <person name="Sanchez J."/>
            <person name="Ferrer M."/>
        </authorList>
    </citation>
    <scope>NUCLEOTIDE SEQUENCE</scope>
</reference>
<dbReference type="EMBL" id="AUZY01010772">
    <property type="protein sequence ID" value="EQD37201.1"/>
    <property type="molecule type" value="Genomic_DNA"/>
</dbReference>
<evidence type="ECO:0000313" key="2">
    <source>
        <dbReference type="EMBL" id="EQD37201.1"/>
    </source>
</evidence>
<dbReference type="Pfam" id="PF20586">
    <property type="entry name" value="DUF6788"/>
    <property type="match status" value="1"/>
</dbReference>
<accession>T0YNY6</accession>
<comment type="caution">
    <text evidence="2">The sequence shown here is derived from an EMBL/GenBank/DDBJ whole genome shotgun (WGS) entry which is preliminary data.</text>
</comment>
<dbReference type="InterPro" id="IPR046738">
    <property type="entry name" value="DUF6788"/>
</dbReference>
<protein>
    <recommendedName>
        <fullName evidence="1">DUF6788 domain-containing protein</fullName>
    </recommendedName>
</protein>
<feature type="non-terminal residue" evidence="2">
    <location>
        <position position="78"/>
    </location>
</feature>
<feature type="domain" description="DUF6788" evidence="1">
    <location>
        <begin position="8"/>
        <end position="58"/>
    </location>
</feature>
<name>T0YNY6_9ZZZZ</name>
<evidence type="ECO:0000259" key="1">
    <source>
        <dbReference type="Pfam" id="PF20586"/>
    </source>
</evidence>
<proteinExistence type="predicted"/>
<sequence length="78" mass="8749">MARTGFSLPGSIAYRSTSCGKSNCRCTADPPVLHGPYPTWTRKVAGKTVTRRLTEDQYAAYRTWFEAAQRHRSLLGEL</sequence>
<dbReference type="AlphaFoldDB" id="T0YNY6"/>
<reference evidence="2" key="1">
    <citation type="submission" date="2013-08" db="EMBL/GenBank/DDBJ databases">
        <authorList>
            <person name="Mendez C."/>
            <person name="Richter M."/>
            <person name="Ferrer M."/>
            <person name="Sanchez J."/>
        </authorList>
    </citation>
    <scope>NUCLEOTIDE SEQUENCE</scope>
</reference>